<evidence type="ECO:0000313" key="3">
    <source>
        <dbReference type="EMBL" id="CAK9144549.1"/>
    </source>
</evidence>
<feature type="region of interest" description="Disordered" evidence="1">
    <location>
        <begin position="145"/>
        <end position="193"/>
    </location>
</feature>
<reference evidence="3 4" key="1">
    <citation type="submission" date="2024-02" db="EMBL/GenBank/DDBJ databases">
        <authorList>
            <person name="Vignale AGUSTIN F."/>
            <person name="Sosa J E."/>
            <person name="Modenutti C."/>
        </authorList>
    </citation>
    <scope>NUCLEOTIDE SEQUENCE [LARGE SCALE GENOMIC DNA]</scope>
</reference>
<accession>A0ABC8RNE8</accession>
<keyword evidence="2" id="KW-0812">Transmembrane</keyword>
<comment type="caution">
    <text evidence="3">The sequence shown here is derived from an EMBL/GenBank/DDBJ whole genome shotgun (WGS) entry which is preliminary data.</text>
</comment>
<keyword evidence="4" id="KW-1185">Reference proteome</keyword>
<dbReference type="AlphaFoldDB" id="A0ABC8RNE8"/>
<keyword evidence="2" id="KW-0472">Membrane</keyword>
<feature type="compositionally biased region" description="Basic and acidic residues" evidence="1">
    <location>
        <begin position="158"/>
        <end position="171"/>
    </location>
</feature>
<feature type="transmembrane region" description="Helical" evidence="2">
    <location>
        <begin position="23"/>
        <end position="42"/>
    </location>
</feature>
<dbReference type="Proteomes" id="UP001642360">
    <property type="component" value="Unassembled WGS sequence"/>
</dbReference>
<proteinExistence type="predicted"/>
<keyword evidence="2" id="KW-1133">Transmembrane helix</keyword>
<evidence type="ECO:0000256" key="1">
    <source>
        <dbReference type="SAM" id="MobiDB-lite"/>
    </source>
</evidence>
<protein>
    <submittedName>
        <fullName evidence="3">Uncharacterized protein</fullName>
    </submittedName>
</protein>
<feature type="compositionally biased region" description="Low complexity" evidence="1">
    <location>
        <begin position="147"/>
        <end position="157"/>
    </location>
</feature>
<organism evidence="3 4">
    <name type="scientific">Ilex paraguariensis</name>
    <name type="common">yerba mate</name>
    <dbReference type="NCBI Taxonomy" id="185542"/>
    <lineage>
        <taxon>Eukaryota</taxon>
        <taxon>Viridiplantae</taxon>
        <taxon>Streptophyta</taxon>
        <taxon>Embryophyta</taxon>
        <taxon>Tracheophyta</taxon>
        <taxon>Spermatophyta</taxon>
        <taxon>Magnoliopsida</taxon>
        <taxon>eudicotyledons</taxon>
        <taxon>Gunneridae</taxon>
        <taxon>Pentapetalae</taxon>
        <taxon>asterids</taxon>
        <taxon>campanulids</taxon>
        <taxon>Aquifoliales</taxon>
        <taxon>Aquifoliaceae</taxon>
        <taxon>Ilex</taxon>
    </lineage>
</organism>
<evidence type="ECO:0000256" key="2">
    <source>
        <dbReference type="SAM" id="Phobius"/>
    </source>
</evidence>
<name>A0ABC8RNE8_9AQUA</name>
<gene>
    <name evidence="3" type="ORF">ILEXP_LOCUS12298</name>
</gene>
<sequence length="193" mass="21447">MMWASNERCIIFIFSFGGNNFNYLFLLFLDYLLGLNLLFYWLGIHLTRLRRLAVIVYNKQQSAVSLGGEGEGGGGVSSTLAASGIGNGVDGDVAKKETSVKTTKPHDTIQRYVAQECVLDNIMGGVIKVLRKCFHEQETKHPVWTLSSDSESSNDTISVREHNSHHEELSAHEIGGQSPLKEAYKVKSPKKQF</sequence>
<dbReference type="EMBL" id="CAUOFW020001402">
    <property type="protein sequence ID" value="CAK9144549.1"/>
    <property type="molecule type" value="Genomic_DNA"/>
</dbReference>
<evidence type="ECO:0000313" key="4">
    <source>
        <dbReference type="Proteomes" id="UP001642360"/>
    </source>
</evidence>